<organism evidence="2">
    <name type="scientific">freshwater metagenome</name>
    <dbReference type="NCBI Taxonomy" id="449393"/>
    <lineage>
        <taxon>unclassified sequences</taxon>
        <taxon>metagenomes</taxon>
        <taxon>ecological metagenomes</taxon>
    </lineage>
</organism>
<feature type="compositionally biased region" description="Basic and acidic residues" evidence="1">
    <location>
        <begin position="100"/>
        <end position="111"/>
    </location>
</feature>
<name>A0A6J7NGC3_9ZZZZ</name>
<feature type="compositionally biased region" description="Basic and acidic residues" evidence="1">
    <location>
        <begin position="59"/>
        <end position="92"/>
    </location>
</feature>
<evidence type="ECO:0000256" key="1">
    <source>
        <dbReference type="SAM" id="MobiDB-lite"/>
    </source>
</evidence>
<dbReference type="EMBL" id="CAFBOM010000176">
    <property type="protein sequence ID" value="CAB4992341.1"/>
    <property type="molecule type" value="Genomic_DNA"/>
</dbReference>
<dbReference type="AlphaFoldDB" id="A0A6J7NGC3"/>
<proteinExistence type="predicted"/>
<feature type="region of interest" description="Disordered" evidence="1">
    <location>
        <begin position="26"/>
        <end position="111"/>
    </location>
</feature>
<evidence type="ECO:0000313" key="2">
    <source>
        <dbReference type="EMBL" id="CAB4992341.1"/>
    </source>
</evidence>
<reference evidence="2" key="1">
    <citation type="submission" date="2020-05" db="EMBL/GenBank/DDBJ databases">
        <authorList>
            <person name="Chiriac C."/>
            <person name="Salcher M."/>
            <person name="Ghai R."/>
            <person name="Kavagutti S V."/>
        </authorList>
    </citation>
    <scope>NUCLEOTIDE SEQUENCE</scope>
</reference>
<protein>
    <submittedName>
        <fullName evidence="2">Unannotated protein</fullName>
    </submittedName>
</protein>
<accession>A0A6J7NGC3</accession>
<gene>
    <name evidence="2" type="ORF">UFOPK3957_01072</name>
</gene>
<sequence>MGKVERRDDDREDPRALDLLRCEIQNDRRNQGEAVCGNGIGALRRHPTHAPTADEPDDDAAHDSQHEGNAHVDQRDAPGDRRNERDPQHRETGAVVHETLTLKHGNEPARQ</sequence>